<dbReference type="InterPro" id="IPR007197">
    <property type="entry name" value="rSAM"/>
</dbReference>
<feature type="binding site" evidence="8">
    <location>
        <begin position="15"/>
        <end position="17"/>
    </location>
    <ligand>
        <name>substrate</name>
    </ligand>
</feature>
<feature type="binding site" evidence="8">
    <location>
        <position position="43"/>
    </location>
    <ligand>
        <name>Mg(2+)</name>
        <dbReference type="ChEBI" id="CHEBI:18420"/>
    </ligand>
</feature>
<dbReference type="AlphaFoldDB" id="A0A5D0MXW9"/>
<dbReference type="SUPFAM" id="SSF102114">
    <property type="entry name" value="Radical SAM enzymes"/>
    <property type="match status" value="1"/>
</dbReference>
<dbReference type="GO" id="GO:1904047">
    <property type="term" value="F:S-adenosyl-L-methionine binding"/>
    <property type="evidence" value="ECO:0007669"/>
    <property type="project" value="UniProtKB-UniRule"/>
</dbReference>
<name>A0A5D0MXW9_FLESI</name>
<evidence type="ECO:0000256" key="4">
    <source>
        <dbReference type="ARBA" id="ARBA00022842"/>
    </source>
</evidence>
<comment type="cofactor">
    <cofactor evidence="8">
        <name>Mg(2+)</name>
        <dbReference type="ChEBI" id="CHEBI:18420"/>
    </cofactor>
</comment>
<evidence type="ECO:0000256" key="7">
    <source>
        <dbReference type="ARBA" id="ARBA00023239"/>
    </source>
</evidence>
<dbReference type="PANTHER" id="PTHR42836">
    <property type="entry name" value="7-CARBOXY-7-DEAZAGUANINE SYNTHASE"/>
    <property type="match status" value="1"/>
</dbReference>
<feature type="binding site" evidence="8">
    <location>
        <position position="38"/>
    </location>
    <ligand>
        <name>[4Fe-4S] cluster</name>
        <dbReference type="ChEBI" id="CHEBI:49883"/>
        <note>4Fe-4S-S-AdoMet</note>
    </ligand>
</feature>
<organism evidence="10 11">
    <name type="scientific">Flexistipes sinusarabici</name>
    <dbReference type="NCBI Taxonomy" id="2352"/>
    <lineage>
        <taxon>Bacteria</taxon>
        <taxon>Pseudomonadati</taxon>
        <taxon>Deferribacterota</taxon>
        <taxon>Deferribacteres</taxon>
        <taxon>Deferribacterales</taxon>
        <taxon>Flexistipitaceae</taxon>
        <taxon>Flexistipes</taxon>
    </lineage>
</organism>
<comment type="function">
    <text evidence="8">Catalyzes the complex heterocyclic radical-mediated conversion of 6-carboxy-5,6,7,8-tetrahydropterin (CPH4) to 7-carboxy-7-deazaguanine (CDG), a step common to the biosynthetic pathways of all 7-deazapurine-containing compounds.</text>
</comment>
<dbReference type="GO" id="GO:0016840">
    <property type="term" value="F:carbon-nitrogen lyase activity"/>
    <property type="evidence" value="ECO:0007669"/>
    <property type="project" value="UniProtKB-UniRule"/>
</dbReference>
<dbReference type="Proteomes" id="UP000323337">
    <property type="component" value="Unassembled WGS sequence"/>
</dbReference>
<dbReference type="InterPro" id="IPR024924">
    <property type="entry name" value="7-CO-7-deazaguanine_synth-like"/>
</dbReference>
<evidence type="ECO:0000313" key="11">
    <source>
        <dbReference type="Proteomes" id="UP000323337"/>
    </source>
</evidence>
<protein>
    <recommendedName>
        <fullName evidence="8">7-carboxy-7-deazaguanine synthase</fullName>
        <shortName evidence="8">CDG synthase</shortName>
        <ecNumber evidence="8">4.3.99.3</ecNumber>
    </recommendedName>
    <alternativeName>
        <fullName evidence="8">Queuosine biosynthesis protein QueE</fullName>
    </alternativeName>
</protein>
<comment type="pathway">
    <text evidence="8">Purine metabolism; 7-cyano-7-deazaguanine biosynthesis.</text>
</comment>
<keyword evidence="1 8" id="KW-0004">4Fe-4S</keyword>
<feature type="binding site" evidence="8">
    <location>
        <position position="41"/>
    </location>
    <ligand>
        <name>[4Fe-4S] cluster</name>
        <dbReference type="ChEBI" id="CHEBI:49883"/>
        <note>4Fe-4S-S-AdoMet</note>
    </ligand>
</feature>
<dbReference type="HAMAP" id="MF_00917">
    <property type="entry name" value="QueE"/>
    <property type="match status" value="1"/>
</dbReference>
<dbReference type="EC" id="4.3.99.3" evidence="8"/>
<keyword evidence="6 8" id="KW-0411">Iron-sulfur</keyword>
<dbReference type="GO" id="GO:0008616">
    <property type="term" value="P:tRNA queuosine(34) biosynthetic process"/>
    <property type="evidence" value="ECO:0007669"/>
    <property type="project" value="UniProtKB-UniRule"/>
</dbReference>
<evidence type="ECO:0000256" key="5">
    <source>
        <dbReference type="ARBA" id="ARBA00023004"/>
    </source>
</evidence>
<dbReference type="InterPro" id="IPR013785">
    <property type="entry name" value="Aldolase_TIM"/>
</dbReference>
<comment type="cofactor">
    <cofactor evidence="8">
        <name>[4Fe-4S] cluster</name>
        <dbReference type="ChEBI" id="CHEBI:49883"/>
    </cofactor>
    <text evidence="8">Binds 1 [4Fe-4S] cluster. The cluster is coordinated with 3 cysteines and an exchangeable S-adenosyl-L-methionine.</text>
</comment>
<keyword evidence="7 8" id="KW-0456">Lyase</keyword>
<keyword evidence="3 8" id="KW-0479">Metal-binding</keyword>
<evidence type="ECO:0000259" key="9">
    <source>
        <dbReference type="PROSITE" id="PS51918"/>
    </source>
</evidence>
<dbReference type="RefSeq" id="WP_303699911.1">
    <property type="nucleotide sequence ID" value="NZ_VSIV01000005.1"/>
</dbReference>
<dbReference type="InterPro" id="IPR058240">
    <property type="entry name" value="rSAM_sf"/>
</dbReference>
<evidence type="ECO:0000313" key="10">
    <source>
        <dbReference type="EMBL" id="TYB36989.1"/>
    </source>
</evidence>
<feature type="binding site" evidence="8">
    <location>
        <position position="86"/>
    </location>
    <ligand>
        <name>substrate</name>
    </ligand>
</feature>
<reference evidence="10 11" key="1">
    <citation type="submission" date="2019-08" db="EMBL/GenBank/DDBJ databases">
        <title>Genomic characterization of a novel candidate phylum (ARYD3) from a high temperature, high salinity tertiary oil reservoir in north central Oklahoma, USA.</title>
        <authorList>
            <person name="Youssef N.H."/>
            <person name="Yadav A."/>
            <person name="Elshahed M.S."/>
        </authorList>
    </citation>
    <scope>NUCLEOTIDE SEQUENCE [LARGE SCALE GENOMIC DNA]</scope>
    <source>
        <strain evidence="10">ARYD1</strain>
    </source>
</reference>
<keyword evidence="8" id="KW-0671">Queuosine biosynthesis</keyword>
<feature type="binding site" evidence="8">
    <location>
        <position position="88"/>
    </location>
    <ligand>
        <name>S-adenosyl-L-methionine</name>
        <dbReference type="ChEBI" id="CHEBI:59789"/>
    </ligand>
</feature>
<sequence>MNNSFGYIKEIFPSIQGEGKYIGAKQLFVRFAGCSVNCLNCDTDYSAEDSFSINDKKIQNPISPVTLADNISEGFDLNSFHSISLTGGEPLDQFDFLENFIRAVKKISEIRIFLETSGFYSEKLLKLKDVVDIFSVDLKIKSSFGVSNLQNIQKFLRSVDTNKTYVKLIINKNFTETEINSVLKISMDSKIKEIYLQPLNNISYNKNLKSVIDLLQKNKIDTYFIPQVQKFMEIK</sequence>
<keyword evidence="5 8" id="KW-0408">Iron</keyword>
<keyword evidence="2 8" id="KW-0949">S-adenosyl-L-methionine</keyword>
<comment type="cofactor">
    <cofactor evidence="8">
        <name>S-adenosyl-L-methionine</name>
        <dbReference type="ChEBI" id="CHEBI:59789"/>
    </cofactor>
    <text evidence="8">Binds 1 S-adenosyl-L-methionine per subunit.</text>
</comment>
<proteinExistence type="inferred from homology"/>
<evidence type="ECO:0000256" key="1">
    <source>
        <dbReference type="ARBA" id="ARBA00022485"/>
    </source>
</evidence>
<dbReference type="GO" id="GO:0051539">
    <property type="term" value="F:4 iron, 4 sulfur cluster binding"/>
    <property type="evidence" value="ECO:0007669"/>
    <property type="project" value="UniProtKB-UniRule"/>
</dbReference>
<accession>A0A5D0MXW9</accession>
<keyword evidence="4 8" id="KW-0460">Magnesium</keyword>
<dbReference type="EMBL" id="VSIV01000005">
    <property type="protein sequence ID" value="TYB36989.1"/>
    <property type="molecule type" value="Genomic_DNA"/>
</dbReference>
<comment type="subunit">
    <text evidence="8">Homodimer.</text>
</comment>
<feature type="binding site" evidence="8">
    <location>
        <position position="34"/>
    </location>
    <ligand>
        <name>[4Fe-4S] cluster</name>
        <dbReference type="ChEBI" id="CHEBI:49883"/>
        <note>4Fe-4S-S-AdoMet</note>
    </ligand>
</feature>
<evidence type="ECO:0000256" key="2">
    <source>
        <dbReference type="ARBA" id="ARBA00022691"/>
    </source>
</evidence>
<gene>
    <name evidence="8" type="primary">queE</name>
    <name evidence="10" type="ORF">FXF49_00285</name>
</gene>
<dbReference type="SFLD" id="SFLDS00029">
    <property type="entry name" value="Radical_SAM"/>
    <property type="match status" value="1"/>
</dbReference>
<evidence type="ECO:0000256" key="8">
    <source>
        <dbReference type="HAMAP-Rule" id="MF_00917"/>
    </source>
</evidence>
<dbReference type="PROSITE" id="PS51918">
    <property type="entry name" value="RADICAL_SAM"/>
    <property type="match status" value="1"/>
</dbReference>
<dbReference type="PANTHER" id="PTHR42836:SF1">
    <property type="entry name" value="7-CARBOXY-7-DEAZAGUANINE SYNTHASE"/>
    <property type="match status" value="1"/>
</dbReference>
<comment type="catalytic activity">
    <reaction evidence="8">
        <text>6-carboxy-5,6,7,8-tetrahydropterin + H(+) = 7-carboxy-7-carbaguanine + NH4(+)</text>
        <dbReference type="Rhea" id="RHEA:27974"/>
        <dbReference type="ChEBI" id="CHEBI:15378"/>
        <dbReference type="ChEBI" id="CHEBI:28938"/>
        <dbReference type="ChEBI" id="CHEBI:61032"/>
        <dbReference type="ChEBI" id="CHEBI:61036"/>
        <dbReference type="EC" id="4.3.99.3"/>
    </reaction>
</comment>
<dbReference type="CDD" id="cd01335">
    <property type="entry name" value="Radical_SAM"/>
    <property type="match status" value="1"/>
</dbReference>
<comment type="caution">
    <text evidence="10">The sequence shown here is derived from an EMBL/GenBank/DDBJ whole genome shotgun (WGS) entry which is preliminary data.</text>
</comment>
<dbReference type="Gene3D" id="3.20.20.70">
    <property type="entry name" value="Aldolase class I"/>
    <property type="match status" value="1"/>
</dbReference>
<feature type="binding site" evidence="8">
    <location>
        <position position="30"/>
    </location>
    <ligand>
        <name>substrate</name>
    </ligand>
</feature>
<feature type="domain" description="Radical SAM core" evidence="9">
    <location>
        <begin position="21"/>
        <end position="235"/>
    </location>
</feature>
<evidence type="ECO:0000256" key="6">
    <source>
        <dbReference type="ARBA" id="ARBA00023014"/>
    </source>
</evidence>
<comment type="similarity">
    <text evidence="8">Belongs to the radical SAM superfamily. 7-carboxy-7-deazaguanine synthase family.</text>
</comment>
<dbReference type="GO" id="GO:0000287">
    <property type="term" value="F:magnesium ion binding"/>
    <property type="evidence" value="ECO:0007669"/>
    <property type="project" value="UniProtKB-UniRule"/>
</dbReference>
<evidence type="ECO:0000256" key="3">
    <source>
        <dbReference type="ARBA" id="ARBA00022723"/>
    </source>
</evidence>
<comment type="caution">
    <text evidence="8">Lacks conserved residue(s) required for the propagation of feature annotation.</text>
</comment>
<dbReference type="UniPathway" id="UPA00391"/>
<dbReference type="Pfam" id="PF04055">
    <property type="entry name" value="Radical_SAM"/>
    <property type="match status" value="1"/>
</dbReference>